<evidence type="ECO:0000256" key="3">
    <source>
        <dbReference type="ARBA" id="ARBA00022801"/>
    </source>
</evidence>
<evidence type="ECO:0000259" key="10">
    <source>
        <dbReference type="SMART" id="SM00382"/>
    </source>
</evidence>
<dbReference type="InterPro" id="IPR003593">
    <property type="entry name" value="AAA+_ATPase"/>
</dbReference>
<evidence type="ECO:0000256" key="7">
    <source>
        <dbReference type="ARBA" id="ARBA00023204"/>
    </source>
</evidence>
<dbReference type="Gene3D" id="2.30.30.940">
    <property type="match status" value="1"/>
</dbReference>
<dbReference type="Gene3D" id="3.40.50.300">
    <property type="entry name" value="P-loop containing nucleotide triphosphate hydrolases"/>
    <property type="match status" value="1"/>
</dbReference>
<dbReference type="SMART" id="SM00382">
    <property type="entry name" value="AAA"/>
    <property type="match status" value="1"/>
</dbReference>
<dbReference type="InterPro" id="IPR010285">
    <property type="entry name" value="DNA_helicase_pif1-like_DEAD"/>
</dbReference>
<evidence type="ECO:0000256" key="6">
    <source>
        <dbReference type="ARBA" id="ARBA00023125"/>
    </source>
</evidence>
<evidence type="ECO:0000256" key="2">
    <source>
        <dbReference type="ARBA" id="ARBA00022763"/>
    </source>
</evidence>
<keyword evidence="4" id="KW-0347">Helicase</keyword>
<dbReference type="InterPro" id="IPR049163">
    <property type="entry name" value="Pif1-like_2B_dom"/>
</dbReference>
<protein>
    <recommendedName>
        <fullName evidence="10">AAA+ ATPase domain-containing protein</fullName>
    </recommendedName>
</protein>
<organism evidence="11 12">
    <name type="scientific">Parascardovia denticolens DSM 10105 = JCM 12538</name>
    <dbReference type="NCBI Taxonomy" id="864564"/>
    <lineage>
        <taxon>Bacteria</taxon>
        <taxon>Bacillati</taxon>
        <taxon>Actinomycetota</taxon>
        <taxon>Actinomycetes</taxon>
        <taxon>Bifidobacteriales</taxon>
        <taxon>Bifidobacteriaceae</taxon>
        <taxon>Parascardovia</taxon>
    </lineage>
</organism>
<dbReference type="PANTHER" id="PTHR47642">
    <property type="entry name" value="ATP-DEPENDENT DNA HELICASE"/>
    <property type="match status" value="1"/>
</dbReference>
<proteinExistence type="predicted"/>
<dbReference type="Pfam" id="PF21530">
    <property type="entry name" value="Pif1_2B_dom"/>
    <property type="match status" value="1"/>
</dbReference>
<sequence length="494" mass="53275">MKQSQALAILSSGVPVFLTGAPGSGKTYVLNEFVDQARAQGLTVAMTASTGIAATHINGQTIHAWSGVGLDTVLTPDVLKRIKTRRRKAIKATDVLVIDEVSMIHAWLLDMVDEVCRAIKRSDQPFGGIQVVMSGDLYQLPPVSKARTNADLVNAGLAYTNSRQRYAALGKDPEGYVTEALCWEVLDPVVCYLTEQHRQDDSQLLTVLSNIRSGQVSQDDCDLLTTRVGLLPKEGEATVHLFPMNKTADTLNMAKLAQINQEEHVFLATEAGAAPLVDRLKKNMLAPQRLVLKVGATVMALRNDPERQYVNGSLGTVAGFLPGRKGGYPQVKFDNGHLVTMAPAAWETLDGEMVLASVNQVPLRLAWGITIHKSQGMTLDRAVMDLRRTFAPGMGYVALSRVENLEGLYLTGISNRAFLISQQAIMGDSDLRRASEAAAAILEKEGAASFRIQGEKQAQVGKGGRSSGRLAGQGADSDLDSESVSDEFGQGQLF</sequence>
<keyword evidence="8" id="KW-0413">Isomerase</keyword>
<dbReference type="PANTHER" id="PTHR47642:SF5">
    <property type="entry name" value="ATP-DEPENDENT DNA HELICASE"/>
    <property type="match status" value="1"/>
</dbReference>
<dbReference type="CDD" id="cd18037">
    <property type="entry name" value="DEXSc_Pif1_like"/>
    <property type="match status" value="1"/>
</dbReference>
<dbReference type="GO" id="GO:0000723">
    <property type="term" value="P:telomere maintenance"/>
    <property type="evidence" value="ECO:0007669"/>
    <property type="project" value="InterPro"/>
</dbReference>
<dbReference type="SUPFAM" id="SSF52540">
    <property type="entry name" value="P-loop containing nucleoside triphosphate hydrolases"/>
    <property type="match status" value="2"/>
</dbReference>
<accession>E6K159</accession>
<dbReference type="KEGG" id="pdo:PSDT_1071"/>
<evidence type="ECO:0000256" key="8">
    <source>
        <dbReference type="ARBA" id="ARBA00023235"/>
    </source>
</evidence>
<evidence type="ECO:0000256" key="1">
    <source>
        <dbReference type="ARBA" id="ARBA00022741"/>
    </source>
</evidence>
<keyword evidence="5" id="KW-0067">ATP-binding</keyword>
<keyword evidence="12" id="KW-1185">Reference proteome</keyword>
<keyword evidence="6" id="KW-0238">DNA-binding</keyword>
<keyword evidence="7" id="KW-0234">DNA repair</keyword>
<evidence type="ECO:0000256" key="4">
    <source>
        <dbReference type="ARBA" id="ARBA00022806"/>
    </source>
</evidence>
<dbReference type="Pfam" id="PF05970">
    <property type="entry name" value="PIF1"/>
    <property type="match status" value="1"/>
</dbReference>
<gene>
    <name evidence="11" type="ORF">HMPREF0620_0545</name>
</gene>
<keyword evidence="1" id="KW-0547">Nucleotide-binding</keyword>
<evidence type="ECO:0000313" key="12">
    <source>
        <dbReference type="Proteomes" id="UP000004946"/>
    </source>
</evidence>
<evidence type="ECO:0000256" key="9">
    <source>
        <dbReference type="SAM" id="MobiDB-lite"/>
    </source>
</evidence>
<feature type="domain" description="AAA+ ATPase" evidence="10">
    <location>
        <begin position="12"/>
        <end position="290"/>
    </location>
</feature>
<evidence type="ECO:0000313" key="11">
    <source>
        <dbReference type="EMBL" id="EFT83540.1"/>
    </source>
</evidence>
<dbReference type="InterPro" id="IPR027417">
    <property type="entry name" value="P-loop_NTPase"/>
</dbReference>
<keyword evidence="3" id="KW-0378">Hydrolase</keyword>
<dbReference type="CDD" id="cd18809">
    <property type="entry name" value="SF1_C_RecD"/>
    <property type="match status" value="1"/>
</dbReference>
<dbReference type="Proteomes" id="UP000004946">
    <property type="component" value="Chromosome"/>
</dbReference>
<evidence type="ECO:0000256" key="5">
    <source>
        <dbReference type="ARBA" id="ARBA00022840"/>
    </source>
</evidence>
<dbReference type="HOGENOM" id="CLU_001613_7_2_11"/>
<dbReference type="GO" id="GO:0003678">
    <property type="term" value="F:DNA helicase activity"/>
    <property type="evidence" value="ECO:0007669"/>
    <property type="project" value="InterPro"/>
</dbReference>
<dbReference type="AlphaFoldDB" id="E6K159"/>
<dbReference type="EMBL" id="AEON01000001">
    <property type="protein sequence ID" value="EFT83540.1"/>
    <property type="molecule type" value="Genomic_DNA"/>
</dbReference>
<dbReference type="PATRIC" id="fig|864564.6.peg.1165"/>
<dbReference type="InterPro" id="IPR051055">
    <property type="entry name" value="PIF1_helicase"/>
</dbReference>
<feature type="region of interest" description="Disordered" evidence="9">
    <location>
        <begin position="453"/>
        <end position="494"/>
    </location>
</feature>
<name>E6K159_PARDN</name>
<dbReference type="eggNOG" id="COG0507">
    <property type="taxonomic scope" value="Bacteria"/>
</dbReference>
<dbReference type="GO" id="GO:0006281">
    <property type="term" value="P:DNA repair"/>
    <property type="evidence" value="ECO:0007669"/>
    <property type="project" value="InterPro"/>
</dbReference>
<dbReference type="RefSeq" id="WP_006288942.1">
    <property type="nucleotide sequence ID" value="NZ_AP012333.1"/>
</dbReference>
<keyword evidence="2" id="KW-0227">DNA damage</keyword>
<reference evidence="11 12" key="1">
    <citation type="submission" date="2010-12" db="EMBL/GenBank/DDBJ databases">
        <authorList>
            <person name="Muzny D."/>
            <person name="Qin X."/>
            <person name="Buhay C."/>
            <person name="Dugan-Rocha S."/>
            <person name="Ding Y."/>
            <person name="Chen G."/>
            <person name="Hawes A."/>
            <person name="Holder M."/>
            <person name="Jhangiani S."/>
            <person name="Johnson A."/>
            <person name="Khan Z."/>
            <person name="Li Z."/>
            <person name="Liu W."/>
            <person name="Liu X."/>
            <person name="Perez L."/>
            <person name="Shen H."/>
            <person name="Wang Q."/>
            <person name="Watt J."/>
            <person name="Xi L."/>
            <person name="Xin Y."/>
            <person name="Zhou J."/>
            <person name="Deng J."/>
            <person name="Jiang H."/>
            <person name="Liu Y."/>
            <person name="Qu J."/>
            <person name="Song X.-Z."/>
            <person name="Zhang L."/>
            <person name="Villasana D."/>
            <person name="Johnson A."/>
            <person name="Liu J."/>
            <person name="Liyanage D."/>
            <person name="Lorensuhewa L."/>
            <person name="Robinson T."/>
            <person name="Song A."/>
            <person name="Song B.-B."/>
            <person name="Dinh H."/>
            <person name="Thornton R."/>
            <person name="Coyle M."/>
            <person name="Francisco L."/>
            <person name="Jackson L."/>
            <person name="Javaid M."/>
            <person name="Korchina V."/>
            <person name="Kovar C."/>
            <person name="Mata R."/>
            <person name="Mathew T."/>
            <person name="Ngo R."/>
            <person name="Nguyen L."/>
            <person name="Nguyen N."/>
            <person name="Okwuonu G."/>
            <person name="Ongeri F."/>
            <person name="Pham C."/>
            <person name="Simmons D."/>
            <person name="Wilczek-Boney K."/>
            <person name="Hale W."/>
            <person name="Jakkamsetti A."/>
            <person name="Pham P."/>
            <person name="Ruth R."/>
            <person name="San Lucas F."/>
            <person name="Warren J."/>
            <person name="Zhang J."/>
            <person name="Zhao Z."/>
            <person name="Zhou C."/>
            <person name="Zhu D."/>
            <person name="Lee S."/>
            <person name="Bess C."/>
            <person name="Blankenburg K."/>
            <person name="Forbes L."/>
            <person name="Fu Q."/>
            <person name="Gubbala S."/>
            <person name="Hirani K."/>
            <person name="Jayaseelan J.C."/>
            <person name="Lara F."/>
            <person name="Munidasa M."/>
            <person name="Palculict T."/>
            <person name="Patil S."/>
            <person name="Pu L.-L."/>
            <person name="Saada N."/>
            <person name="Tang L."/>
            <person name="Weissenberger G."/>
            <person name="Zhu Y."/>
            <person name="Hemphill L."/>
            <person name="Shang Y."/>
            <person name="Youmans B."/>
            <person name="Ayvaz T."/>
            <person name="Ross M."/>
            <person name="Santibanez J."/>
            <person name="Aqrawi P."/>
            <person name="Gross S."/>
            <person name="Joshi V."/>
            <person name="Fowler G."/>
            <person name="Nazareth L."/>
            <person name="Reid J."/>
            <person name="Worley K."/>
            <person name="Petrosino J."/>
            <person name="Highlander S."/>
            <person name="Gibbs R."/>
        </authorList>
    </citation>
    <scope>NUCLEOTIDE SEQUENCE [LARGE SCALE GENOMIC DNA]</scope>
    <source>
        <strain evidence="11 12">DSM 10105</strain>
    </source>
</reference>
<comment type="caution">
    <text evidence="11">The sequence shown here is derived from an EMBL/GenBank/DDBJ whole genome shotgun (WGS) entry which is preliminary data.</text>
</comment>